<evidence type="ECO:0000313" key="1">
    <source>
        <dbReference type="EMBL" id="KAH7933599.1"/>
    </source>
</evidence>
<proteinExistence type="predicted"/>
<comment type="caution">
    <text evidence="1">The sequence shown here is derived from an EMBL/GenBank/DDBJ whole genome shotgun (WGS) entry which is preliminary data.</text>
</comment>
<dbReference type="EMBL" id="CM023478">
    <property type="protein sequence ID" value="KAH7933599.1"/>
    <property type="molecule type" value="Genomic_DNA"/>
</dbReference>
<reference evidence="1" key="1">
    <citation type="submission" date="2020-05" db="EMBL/GenBank/DDBJ databases">
        <title>Large-scale comparative analyses of tick genomes elucidate their genetic diversity and vector capacities.</title>
        <authorList>
            <person name="Jia N."/>
            <person name="Wang J."/>
            <person name="Shi W."/>
            <person name="Du L."/>
            <person name="Sun Y."/>
            <person name="Zhan W."/>
            <person name="Jiang J."/>
            <person name="Wang Q."/>
            <person name="Zhang B."/>
            <person name="Ji P."/>
            <person name="Sakyi L.B."/>
            <person name="Cui X."/>
            <person name="Yuan T."/>
            <person name="Jiang B."/>
            <person name="Yang W."/>
            <person name="Lam T.T.-Y."/>
            <person name="Chang Q."/>
            <person name="Ding S."/>
            <person name="Wang X."/>
            <person name="Zhu J."/>
            <person name="Ruan X."/>
            <person name="Zhao L."/>
            <person name="Wei J."/>
            <person name="Que T."/>
            <person name="Du C."/>
            <person name="Cheng J."/>
            <person name="Dai P."/>
            <person name="Han X."/>
            <person name="Huang E."/>
            <person name="Gao Y."/>
            <person name="Liu J."/>
            <person name="Shao H."/>
            <person name="Ye R."/>
            <person name="Li L."/>
            <person name="Wei W."/>
            <person name="Wang X."/>
            <person name="Wang C."/>
            <person name="Yang T."/>
            <person name="Huo Q."/>
            <person name="Li W."/>
            <person name="Guo W."/>
            <person name="Chen H."/>
            <person name="Zhou L."/>
            <person name="Ni X."/>
            <person name="Tian J."/>
            <person name="Zhou Y."/>
            <person name="Sheng Y."/>
            <person name="Liu T."/>
            <person name="Pan Y."/>
            <person name="Xia L."/>
            <person name="Li J."/>
            <person name="Zhao F."/>
            <person name="Cao W."/>
        </authorList>
    </citation>
    <scope>NUCLEOTIDE SEQUENCE</scope>
    <source>
        <strain evidence="1">Dsil-2018</strain>
    </source>
</reference>
<keyword evidence="2" id="KW-1185">Reference proteome</keyword>
<name>A0ACB8C414_DERSI</name>
<accession>A0ACB8C414</accession>
<gene>
    <name evidence="1" type="ORF">HPB49_014220</name>
</gene>
<protein>
    <submittedName>
        <fullName evidence="1">Uncharacterized protein</fullName>
    </submittedName>
</protein>
<sequence length="370" mass="41835">MLTVRLCVLVLMLATAVPNKNLGTILVTDIRFAYVSMKERRAFSVDFLFPLDIYRLVYLYPSPSILKSDFTVLKIFSVTTWCFWAASVALIACVLRMVIYFEQRLSSTNCVAKAFSLREQTAPPAGHTKTLSVRALLLMRYLLVFMISHCFTGGYISFLNKPILEEAPDTKEKLMSFLRNDRLQPCIVKNLFEHVLMTRLNHPSLSQLRNTVQNWTQFTANSMATCVERTRQGHAVYFGAAGILEKYVASSEGRVQISHLYADDMMFPASLLLPKASPYKELLNSVTIRLVETGLIEQFKALYWRRNLTTTRNVAPGGDWQPLQLNESVLASIILAAGLGASSVVFLCEVLWGILKGRRRQRPFLMLAVT</sequence>
<evidence type="ECO:0000313" key="2">
    <source>
        <dbReference type="Proteomes" id="UP000821865"/>
    </source>
</evidence>
<dbReference type="Proteomes" id="UP000821865">
    <property type="component" value="Chromosome 9"/>
</dbReference>
<organism evidence="1 2">
    <name type="scientific">Dermacentor silvarum</name>
    <name type="common">Tick</name>
    <dbReference type="NCBI Taxonomy" id="543639"/>
    <lineage>
        <taxon>Eukaryota</taxon>
        <taxon>Metazoa</taxon>
        <taxon>Ecdysozoa</taxon>
        <taxon>Arthropoda</taxon>
        <taxon>Chelicerata</taxon>
        <taxon>Arachnida</taxon>
        <taxon>Acari</taxon>
        <taxon>Parasitiformes</taxon>
        <taxon>Ixodida</taxon>
        <taxon>Ixodoidea</taxon>
        <taxon>Ixodidae</taxon>
        <taxon>Rhipicephalinae</taxon>
        <taxon>Dermacentor</taxon>
    </lineage>
</organism>